<feature type="compositionally biased region" description="Polar residues" evidence="1">
    <location>
        <begin position="56"/>
        <end position="73"/>
    </location>
</feature>
<gene>
    <name evidence="2" type="ORF">NliqN6_2367</name>
</gene>
<name>A0A8H3TSR1_9TREE</name>
<dbReference type="AlphaFoldDB" id="A0A8H3TSR1"/>
<feature type="region of interest" description="Disordered" evidence="1">
    <location>
        <begin position="1"/>
        <end position="108"/>
    </location>
</feature>
<feature type="compositionally biased region" description="Basic and acidic residues" evidence="1">
    <location>
        <begin position="244"/>
        <end position="256"/>
    </location>
</feature>
<dbReference type="OrthoDB" id="10637606at2759"/>
<keyword evidence="3" id="KW-1185">Reference proteome</keyword>
<dbReference type="EMBL" id="BLZA01000017">
    <property type="protein sequence ID" value="GHJ85965.1"/>
    <property type="molecule type" value="Genomic_DNA"/>
</dbReference>
<reference evidence="2" key="1">
    <citation type="submission" date="2020-07" db="EMBL/GenBank/DDBJ databases">
        <title>Draft Genome Sequence of a Deep-Sea Yeast, Naganishia (Cryptococcus) liquefaciens strain N6.</title>
        <authorList>
            <person name="Han Y.W."/>
            <person name="Kajitani R."/>
            <person name="Morimoto H."/>
            <person name="Parhat M."/>
            <person name="Tsubouchi H."/>
            <person name="Bakenova O."/>
            <person name="Ogata M."/>
            <person name="Argunhan B."/>
            <person name="Aoki R."/>
            <person name="Kajiwara S."/>
            <person name="Itoh T."/>
            <person name="Iwasaki H."/>
        </authorList>
    </citation>
    <scope>NUCLEOTIDE SEQUENCE</scope>
    <source>
        <strain evidence="2">N6</strain>
    </source>
</reference>
<feature type="compositionally biased region" description="Polar residues" evidence="1">
    <location>
        <begin position="1"/>
        <end position="16"/>
    </location>
</feature>
<evidence type="ECO:0000313" key="2">
    <source>
        <dbReference type="EMBL" id="GHJ85965.1"/>
    </source>
</evidence>
<proteinExistence type="predicted"/>
<feature type="compositionally biased region" description="Low complexity" evidence="1">
    <location>
        <begin position="230"/>
        <end position="242"/>
    </location>
</feature>
<feature type="region of interest" description="Disordered" evidence="1">
    <location>
        <begin position="223"/>
        <end position="260"/>
    </location>
</feature>
<sequence length="365" mass="39997">MSAYSQPQAFSPTHSSLHFPLTSPPLHIPPSLESLEHPSSSGFMFARRGRTRHSDASSSTLVDSRRGSTSSMESLALSRRISQSGHEYKLNQSLQRQPSIRGRYPSNPTLMRRSPSSFALALEAHQLPQLSRTNSASTTGSVSSSQILTPPYATHDSFQVVSEEEEDLEDVVFLEPFPKKSTSPARPRVSTAPAPLKRPGLTRRDTPIPSLDLSQLITKPSKSFTSTLETQTPTPVTVPVTQSRPERPSIKRRDTPHPMFDPQVQSVVAHKMPNFISSSMRQSLAITTHAPARLPQSPVLSPVLSPSPVSFTSYPHSPTEFLGGMSPESMADDDFWLDSEEPVIGSPIPVRKFSSVLDGKVWVSV</sequence>
<accession>A0A8H3TSR1</accession>
<evidence type="ECO:0000313" key="3">
    <source>
        <dbReference type="Proteomes" id="UP000620104"/>
    </source>
</evidence>
<evidence type="ECO:0000256" key="1">
    <source>
        <dbReference type="SAM" id="MobiDB-lite"/>
    </source>
</evidence>
<comment type="caution">
    <text evidence="2">The sequence shown here is derived from an EMBL/GenBank/DDBJ whole genome shotgun (WGS) entry which is preliminary data.</text>
</comment>
<organism evidence="2 3">
    <name type="scientific">Naganishia liquefaciens</name>
    <dbReference type="NCBI Taxonomy" id="104408"/>
    <lineage>
        <taxon>Eukaryota</taxon>
        <taxon>Fungi</taxon>
        <taxon>Dikarya</taxon>
        <taxon>Basidiomycota</taxon>
        <taxon>Agaricomycotina</taxon>
        <taxon>Tremellomycetes</taxon>
        <taxon>Filobasidiales</taxon>
        <taxon>Filobasidiaceae</taxon>
        <taxon>Naganishia</taxon>
    </lineage>
</organism>
<feature type="compositionally biased region" description="Low complexity" evidence="1">
    <location>
        <begin position="29"/>
        <end position="41"/>
    </location>
</feature>
<feature type="compositionally biased region" description="Polar residues" evidence="1">
    <location>
        <begin position="80"/>
        <end position="98"/>
    </location>
</feature>
<dbReference type="Proteomes" id="UP000620104">
    <property type="component" value="Unassembled WGS sequence"/>
</dbReference>
<protein>
    <submittedName>
        <fullName evidence="2">Uncharacterized protein</fullName>
    </submittedName>
</protein>
<feature type="region of interest" description="Disordered" evidence="1">
    <location>
        <begin position="179"/>
        <end position="208"/>
    </location>
</feature>